<feature type="compositionally biased region" description="Basic and acidic residues" evidence="1">
    <location>
        <begin position="1"/>
        <end position="10"/>
    </location>
</feature>
<dbReference type="InterPro" id="IPR009057">
    <property type="entry name" value="Homeodomain-like_sf"/>
</dbReference>
<accession>A0A397U1T2</accession>
<dbReference type="Gene3D" id="1.10.10.60">
    <property type="entry name" value="Homeodomain-like"/>
    <property type="match status" value="1"/>
</dbReference>
<organism evidence="3 4">
    <name type="scientific">Gigaspora rosea</name>
    <dbReference type="NCBI Taxonomy" id="44941"/>
    <lineage>
        <taxon>Eukaryota</taxon>
        <taxon>Fungi</taxon>
        <taxon>Fungi incertae sedis</taxon>
        <taxon>Mucoromycota</taxon>
        <taxon>Glomeromycotina</taxon>
        <taxon>Glomeromycetes</taxon>
        <taxon>Diversisporales</taxon>
        <taxon>Gigasporaceae</taxon>
        <taxon>Gigaspora</taxon>
    </lineage>
</organism>
<evidence type="ECO:0000313" key="3">
    <source>
        <dbReference type="EMBL" id="RIB02729.1"/>
    </source>
</evidence>
<feature type="domain" description="Myb-like" evidence="2">
    <location>
        <begin position="95"/>
        <end position="146"/>
    </location>
</feature>
<evidence type="ECO:0000259" key="2">
    <source>
        <dbReference type="SMART" id="SM00717"/>
    </source>
</evidence>
<dbReference type="AlphaFoldDB" id="A0A397U1T2"/>
<dbReference type="CDD" id="cd11660">
    <property type="entry name" value="SANT_TRF"/>
    <property type="match status" value="1"/>
</dbReference>
<dbReference type="InterPro" id="IPR001005">
    <property type="entry name" value="SANT/Myb"/>
</dbReference>
<feature type="region of interest" description="Disordered" evidence="1">
    <location>
        <begin position="1"/>
        <end position="67"/>
    </location>
</feature>
<dbReference type="SUPFAM" id="SSF46689">
    <property type="entry name" value="Homeodomain-like"/>
    <property type="match status" value="1"/>
</dbReference>
<proteinExistence type="predicted"/>
<name>A0A397U1T2_9GLOM</name>
<keyword evidence="4" id="KW-1185">Reference proteome</keyword>
<protein>
    <recommendedName>
        <fullName evidence="2">Myb-like domain-containing protein</fullName>
    </recommendedName>
</protein>
<feature type="compositionally biased region" description="Acidic residues" evidence="1">
    <location>
        <begin position="45"/>
        <end position="59"/>
    </location>
</feature>
<evidence type="ECO:0000256" key="1">
    <source>
        <dbReference type="SAM" id="MobiDB-lite"/>
    </source>
</evidence>
<comment type="caution">
    <text evidence="3">The sequence shown here is derived from an EMBL/GenBank/DDBJ whole genome shotgun (WGS) entry which is preliminary data.</text>
</comment>
<dbReference type="OrthoDB" id="3366990at2759"/>
<dbReference type="SMART" id="SM00717">
    <property type="entry name" value="SANT"/>
    <property type="match status" value="1"/>
</dbReference>
<dbReference type="Proteomes" id="UP000266673">
    <property type="component" value="Unassembled WGS sequence"/>
</dbReference>
<gene>
    <name evidence="3" type="ORF">C2G38_2227039</name>
</gene>
<reference evidence="3 4" key="1">
    <citation type="submission" date="2018-06" db="EMBL/GenBank/DDBJ databases">
        <title>Comparative genomics reveals the genomic features of Rhizophagus irregularis, R. cerebriforme, R. diaphanum and Gigaspora rosea, and their symbiotic lifestyle signature.</title>
        <authorList>
            <person name="Morin E."/>
            <person name="San Clemente H."/>
            <person name="Chen E.C.H."/>
            <person name="De La Providencia I."/>
            <person name="Hainaut M."/>
            <person name="Kuo A."/>
            <person name="Kohler A."/>
            <person name="Murat C."/>
            <person name="Tang N."/>
            <person name="Roy S."/>
            <person name="Loubradou J."/>
            <person name="Henrissat B."/>
            <person name="Grigoriev I.V."/>
            <person name="Corradi N."/>
            <person name="Roux C."/>
            <person name="Martin F.M."/>
        </authorList>
    </citation>
    <scope>NUCLEOTIDE SEQUENCE [LARGE SCALE GENOMIC DNA]</scope>
    <source>
        <strain evidence="3 4">DAOM 194757</strain>
    </source>
</reference>
<evidence type="ECO:0000313" key="4">
    <source>
        <dbReference type="Proteomes" id="UP000266673"/>
    </source>
</evidence>
<dbReference type="STRING" id="44941.A0A397U1T2"/>
<dbReference type="EMBL" id="QKWP01002606">
    <property type="protein sequence ID" value="RIB02729.1"/>
    <property type="molecule type" value="Genomic_DNA"/>
</dbReference>
<sequence>MSLDREKAFEEVLSTKPTNFGEKIKNENEQYEDEGTIKESINDDGAVDNDGADDNDNDSTSETIISSNHSNNCEEILRLPNQEIQTTSSNSCSRSQNKWTKKELNALEAGMEKYKTSWKKICEEYAVLCNRNLGQLKDKARNEKFRRSRIGIEIGVSILLQLRLLYYYGCFAV</sequence>